<sequence>MKNIIGLFILLALSLCLGCYDDKGNYDYHDFNEISIGRRGFDSAYLLTSYVDTLRIFPELRFKLEDNKHLTYEWVARSNGISFTEYPIGNERDLEYPVSLPSETYTLFFKVKDTLNTMEYWSATAFQVQDLLTSGWVILGENSNGEVQMDMITYSVDTIVLKDILAESGLPVLRDPVKVWVVDNYTANMIHVSTGDGTYRLTREDFKGGDHTHLKYNFFDPGSLEHFTLQDVGQIRNYNRAAIIDDLLFHNSSMIQSSIFQNPANHYQGTYDLFDVGDKIAYNPKAMTYYYILYNKTEQRFVYTGGRAYGTPAGYCDTLKDTRSDVEIFSWKTELDYVTSINSRFLDGYCYTILKDKEEHRYLYSYALRYQYGWESIVKNKKYSLEKATDLDKAKFFGASAQRTYLIYATGSKLYAYDYVAETTKVLEDLGDQEITLLHYDILIDTGTNDDFFYLGTYDPSQPKETGGTLTRYRVVNDPNNILVEKVPGFSWSGLCKIKSIDFKKY</sequence>
<protein>
    <recommendedName>
        <fullName evidence="3">PKD-like family protein</fullName>
    </recommendedName>
</protein>
<dbReference type="EMBL" id="CP032819">
    <property type="protein sequence ID" value="AZS29980.1"/>
    <property type="molecule type" value="Genomic_DNA"/>
</dbReference>
<dbReference type="OrthoDB" id="1095195at2"/>
<organism evidence="1 2">
    <name type="scientific">Butyricimonas faecalis</name>
    <dbReference type="NCBI Taxonomy" id="2093856"/>
    <lineage>
        <taxon>Bacteria</taxon>
        <taxon>Pseudomonadati</taxon>
        <taxon>Bacteroidota</taxon>
        <taxon>Bacteroidia</taxon>
        <taxon>Bacteroidales</taxon>
        <taxon>Odoribacteraceae</taxon>
        <taxon>Butyricimonas</taxon>
    </lineage>
</organism>
<evidence type="ECO:0008006" key="3">
    <source>
        <dbReference type="Google" id="ProtNLM"/>
    </source>
</evidence>
<dbReference type="RefSeq" id="WP_106480699.1">
    <property type="nucleotide sequence ID" value="NZ_CP032819.1"/>
</dbReference>
<name>A0A3Q9IPG7_9BACT</name>
<gene>
    <name evidence="1" type="ORF">D8S85_10770</name>
</gene>
<dbReference type="Pfam" id="PF16407">
    <property type="entry name" value="PKD_2"/>
    <property type="match status" value="1"/>
</dbReference>
<reference evidence="1 2" key="1">
    <citation type="submission" date="2018-10" db="EMBL/GenBank/DDBJ databases">
        <title>Butyricimonas faecalis sp. nov., isolated from human faeces and emended description of the genus Butyricimonas.</title>
        <authorList>
            <person name="Le Roy T."/>
            <person name="Van der Smissen P."/>
            <person name="Paquot A."/>
            <person name="Delzenne N."/>
            <person name="Muccioli G."/>
            <person name="Collet J.-F."/>
            <person name="Cani P.D."/>
        </authorList>
    </citation>
    <scope>NUCLEOTIDE SEQUENCE [LARGE SCALE GENOMIC DNA]</scope>
    <source>
        <strain evidence="1 2">H184</strain>
    </source>
</reference>
<dbReference type="KEGG" id="buy:D8S85_10770"/>
<dbReference type="InterPro" id="IPR032183">
    <property type="entry name" value="PKD-like"/>
</dbReference>
<accession>A0A3Q9IPG7</accession>
<evidence type="ECO:0000313" key="2">
    <source>
        <dbReference type="Proteomes" id="UP000270673"/>
    </source>
</evidence>
<proteinExistence type="predicted"/>
<dbReference type="Proteomes" id="UP000270673">
    <property type="component" value="Chromosome"/>
</dbReference>
<keyword evidence="2" id="KW-1185">Reference proteome</keyword>
<dbReference type="AlphaFoldDB" id="A0A3Q9IPG7"/>
<evidence type="ECO:0000313" key="1">
    <source>
        <dbReference type="EMBL" id="AZS29980.1"/>
    </source>
</evidence>